<sequence length="276" mass="29590">MSAALALALALQSTAPVPETAPITVQHAPGDPLEKFNRRMFRSFQGFDRTVMRPVAMGYKHGVPKPVRSGLRNALSNLGEPIVFLNYLLQLKPGKAVETATRFLINSTLGFGGLVDMAKTPGVNLPHRPNGFGDTLGFYGVKPGPYLFLPVIGPTTLRDLVGAQADGVVLPVAVGNPFKRPEYIVGSTVVSSIDKRAESDDELKALLDQAVDPYASLRSAYLQDREAEIRQLKGKKVEATPGTELDEPLEDPAKGATPSPELEDPLTDPAASPPKE</sequence>
<keyword evidence="4" id="KW-0449">Lipoprotein</keyword>
<evidence type="ECO:0000256" key="2">
    <source>
        <dbReference type="ARBA" id="ARBA00022729"/>
    </source>
</evidence>
<accession>A0ABW4I5U7</accession>
<comment type="similarity">
    <text evidence="1">Belongs to the MlaA family.</text>
</comment>
<name>A0ABW4I5U7_9SPHN</name>
<gene>
    <name evidence="4" type="ORF">ACFSCW_11960</name>
</gene>
<dbReference type="PANTHER" id="PTHR30035:SF3">
    <property type="entry name" value="INTERMEMBRANE PHOSPHOLIPID TRANSPORT SYSTEM LIPOPROTEIN MLAA"/>
    <property type="match status" value="1"/>
</dbReference>
<comment type="caution">
    <text evidence="4">The sequence shown here is derived from an EMBL/GenBank/DDBJ whole genome shotgun (WGS) entry which is preliminary data.</text>
</comment>
<dbReference type="PANTHER" id="PTHR30035">
    <property type="entry name" value="LIPOPROTEIN VACJ-RELATED"/>
    <property type="match status" value="1"/>
</dbReference>
<evidence type="ECO:0000256" key="3">
    <source>
        <dbReference type="SAM" id="MobiDB-lite"/>
    </source>
</evidence>
<organism evidence="4 5">
    <name type="scientific">Sphingomonas tabacisoli</name>
    <dbReference type="NCBI Taxonomy" id="2249466"/>
    <lineage>
        <taxon>Bacteria</taxon>
        <taxon>Pseudomonadati</taxon>
        <taxon>Pseudomonadota</taxon>
        <taxon>Alphaproteobacteria</taxon>
        <taxon>Sphingomonadales</taxon>
        <taxon>Sphingomonadaceae</taxon>
        <taxon>Sphingomonas</taxon>
    </lineage>
</organism>
<dbReference type="PRINTS" id="PR01805">
    <property type="entry name" value="VACJLIPOPROT"/>
</dbReference>
<dbReference type="Proteomes" id="UP001597115">
    <property type="component" value="Unassembled WGS sequence"/>
</dbReference>
<dbReference type="Pfam" id="PF04333">
    <property type="entry name" value="MlaA"/>
    <property type="match status" value="1"/>
</dbReference>
<protein>
    <submittedName>
        <fullName evidence="4">VacJ family lipoprotein</fullName>
    </submittedName>
</protein>
<keyword evidence="2" id="KW-0732">Signal</keyword>
<evidence type="ECO:0000313" key="5">
    <source>
        <dbReference type="Proteomes" id="UP001597115"/>
    </source>
</evidence>
<dbReference type="EMBL" id="JBHUDY010000001">
    <property type="protein sequence ID" value="MFD1612515.1"/>
    <property type="molecule type" value="Genomic_DNA"/>
</dbReference>
<keyword evidence="5" id="KW-1185">Reference proteome</keyword>
<feature type="region of interest" description="Disordered" evidence="3">
    <location>
        <begin position="232"/>
        <end position="276"/>
    </location>
</feature>
<dbReference type="RefSeq" id="WP_380889459.1">
    <property type="nucleotide sequence ID" value="NZ_JBHUDY010000001.1"/>
</dbReference>
<dbReference type="InterPro" id="IPR007428">
    <property type="entry name" value="MlaA"/>
</dbReference>
<proteinExistence type="inferred from homology"/>
<evidence type="ECO:0000313" key="4">
    <source>
        <dbReference type="EMBL" id="MFD1612515.1"/>
    </source>
</evidence>
<reference evidence="5" key="1">
    <citation type="journal article" date="2019" name="Int. J. Syst. Evol. Microbiol.">
        <title>The Global Catalogue of Microorganisms (GCM) 10K type strain sequencing project: providing services to taxonomists for standard genome sequencing and annotation.</title>
        <authorList>
            <consortium name="The Broad Institute Genomics Platform"/>
            <consortium name="The Broad Institute Genome Sequencing Center for Infectious Disease"/>
            <person name="Wu L."/>
            <person name="Ma J."/>
        </authorList>
    </citation>
    <scope>NUCLEOTIDE SEQUENCE [LARGE SCALE GENOMIC DNA]</scope>
    <source>
        <strain evidence="5">CGMCC 1.16275</strain>
    </source>
</reference>
<evidence type="ECO:0000256" key="1">
    <source>
        <dbReference type="ARBA" id="ARBA00010634"/>
    </source>
</evidence>